<keyword evidence="10 25" id="KW-0812">Transmembrane</keyword>
<evidence type="ECO:0000256" key="23">
    <source>
        <dbReference type="PIRSR" id="PIRSR634016-3"/>
    </source>
</evidence>
<sequence>MVRTSAWKRTKAYIRRMRGNKAGGWIALLLLLILEKVSAAESTPHASADYLLPKISAPSAYEIKIEPHIIPEHFTFDGEENIALSVFKESPNITLHAHSNLVIDEDATVLTWKNNKFAKPKAHIRKEGCDVLTLNFEPKIAPGNYTLHFKFTGKITNGTDGVFRSSHRNDKNERVWLIATRFSRIFARQAFPCWDEPAFKATFNLSIKHYSNYTAASNMPVQRKIETGDGKVWSSFQITPKMSTYAVAFVISDLGCFSNANQLLQTCATQQAQSGLKYVQDVQEKALALFNHYTNMSYALPKLDNYVLPDQRRIAAPENWGLTVDRESRMIVKDDLVSWEKEYATLVVIHRMAYQTIGNLVSPAWWTDVWLNEGLVQYLGLYFKNQMHPEWDSINIFVSDTSLSRDRKDWLSWESEKFVNEKFKLPSSAYIKSAAVMHMLSNTVSKEVFQDGVRIYLKKYQYGVATPDDFWGAMQEAYDKAEKNPKISIRDIMNSWTSQTGYPMVKVVRDYEAGTVTIHHPNKTPSQPSSRWFIPINYAIKSHPNFESTAPTHWLKPGDGQLVIDGLNKDDWIIVNIQQTGYYGVDYDDASWEKIIQYLNSNDYAKIHVLNRAQFMLDLYHEKNYMTLLNFTSYLSRETELIPWRAARLALSYFKHHLSDDAELQQNLNKYVEILMKKVIDEVGLEDRSSDSYLMKKKRSDVINLASKFNNTKCLEAQSKKALAHLEGRAYPNLSYWEICYGASDPKVASLLEKKIEDGNTEAYFSARSCSRNITFFDEYIKKIAANQTIAKNNTRLAIIVLAEKTVEGWEWGINYYRENFDQLLKTYGQTDMNFMLNHYIQKTATPEQLEKITEFVDKHQDQFEASVKEELSKKSKQFEWSKTVARLMNDWIKKQIASMEEKVYNKLTRALELSVGIIFSYRMGPHRIDWFLMHFPVLLIILGSCTAIPTSNEFAAGYSHKKSAHIHPSDKISIRAIKDDDKLDYRLPTSVIPEKYEVLLSPDLNEDQFTLTGSVKIRARVVSETNRIVLNVGKIHVTEMTVLKSDLKLNKTDVEPILNTIHDEETEKFSLILVKSIPKDSIVSIAIQYNGTLMDDMIGFYKSSYFDKDGNLKWMAATQFETTHARHAFPCFDEPKFKARFKIRISRNQRHKSLSNMPLNGSKPIRNLTWDTYETSVPMSTYLVAFIISDLASASNEQKNFTVWARPEVIDQADYALKIGQRSIEYFSNLFNESYKLEKMDMVAVPDFSAGAMENWGLITFRESRMLYDPIESSDNAQQIVASVIVHECAHMWFGNLVTPEWWDFLWLSEAFARYYQYYATAKMEPDWKMEQQFVVEQLQTVFITDSLNSSEPMSRHVQSQEEIETMGDTITYSKGASIVRMMDLSFGSAAFNSALQEYLKSNNYKSVTPDDLWDAIDRNVDAKSINLDGTFKKAMETWTNRAGYPVVNVTVDNGSLLLKQERFFIRRPKIAVTDVPWYIPLTWTTHSECNFQSTKPKYWFKTENKTIEAASKVDEWVIVNIQQSGFYRVNYDGATWYRIIDALKSKDFDGIHEINRAAIVDDLLNLARAEYLNYTVALDGLEYLKNETNYLPFKSAIRGLDYLYKRFAGQKQENFLKNFTLSLVSEIHEKLGFEDRAMDDRLTILLRAELNDLACKFDDEKWIKKAQEYFVSWRQKNATTIPRNQRPGVYCSAIRHGTFEDWEALHAKYINSNCPTEQIVILNALACTKNTTILEKYLVFAITDYKQSRIRKQDSKTIFNAVSSSSVVGAEYILDFVGKYYPQMDKYYGDNDTIASILSAASQRFSTKELIDKFQSFIENNDNALISIRESLDRSLELAKYELDWYSTKSLVIIDWIAAYNEREEKKKNPPVEVNNYRLPKTIIPQSYVIKVVPYITPGNFTFDGFVSIMTQVVEKTDKIVLHMHEINILNITLRINENEIKVKDQQELKEYQLLVLSLDEPLAVKSKLLIEISYTGILNTIMKGFYRSSYVDDNSTTRWLAATHLEPVGARKMFPCFDEPSLKATFQLSVSRPANYQALSNTPVRIEVADGDRMLVTFEETPIMSTYLVALVVSDFENTYVKLLSEAWARPNAIKYAKYAASVVSPIVEFFEKSLKIPYQLSKLDMVALPDFSSGAMENWGLITYRESNMLYDDQYSPINSKQGIINVIAHEIAHQWFGNLVSPDWWKYLWLSEGFARYYQYHTTATIETSWGLESQFVVEQVHSAFATDGLVSSHPMSHDVNTPAEIAGIFDTISYGKAASVLRMMEKVFGTQVFYNSLHDYLIARSYGSATPQDLFTAFEVNVKGDSIQLDGTVQSIMEKWTEQAGFPVLNVRIDGNNAILIQERFLLRNSENIPTNQTWSIPITWTSKTNPDFISTTPKFWFSEPRSIVPLPHGAGDWVILNVQQAGYYRVNYDNDSWTRIIEGIKQNLTQIHEINRASIIDDLLNLARAGYTDYMTALSATEYLIQETNYIPWRAAFNGLSYLTKKFTGREINALYKQHIQKILSPIYEKLGFNEPKYETHYNKLLRRQVINWACAFDLKDCISNSTKLFANWRANEKELVPVNLRNTIYCTAIKHGTTDHWNFLWDKYHTAPLATEKIQILTALGCSENKVLLRKLLMSAITEDSGIRFQDSESAFSGVYGSGHFGATFTLDFIREHYTDMYKYYGSYSAVERILSGVSSQFSTEELVAKLTEFVNEFGEKIPEIENSLRSSLKLARQELQWYDLNSPKLFAWLGYRYDTNNYRLPTTVVPVNYNLSITPYFEERNFTFDGDVQIAVNIDHSTSIIVLHTNGLNVSDVRVYSNTSEILEYYHYKWNSVTHKFTIYLATTRSAGSILRVNIKYTGVLNRNMEGFYRSAYWDAAGNKRWLATTQFQKVGARQAFPCFDEPSFKAKFTINIERQNDYKTLSNMPFAKSVISEKENRTWDIYEESVRMSSYLVAFVVSDFETITNEKNNFSLWARSDAIHDGSYALKVGQRSLEFLRYYTGIDYPIGKMDLVAVPDFNGGAMENWGLVTFREYGLLFDPALIRTFFQRYLNTIVSHELVHMWFGNLVTCDWWSYIWLNEGFAQYFQWVTVDDGQPSWNMMEQFIPYELQEALLSDSFPTMRPMNNKMDSPFDEGAGYSSIAYGKSASVIHMMRQSFGERIFRDGLHYYLNENKYGTGTPDKLWSALQRSANEHAGLVNIDQPVATLMNSWASQSGYPVVHARLVNGNLVLEQRRFLLTREDADIDQIWWIPITLQTSKHGVLNGGNPIFWLGDKNKTASIAGFAGDWLIVNVEQKGYYRVNYDVENWSRLFTALRSKDFGGIHAANRAQIISDLLNLARGEYIDYNTALTSTLYLKNEVHNSPWVAFFSGIAFLSHRFEGNEINALFSNYVLRLLEFPYRKLGFLESDSEGMQDKLTRELILHAACKYGHKHCIATAKTLFDSWKKNPKETIPVNAKKAVYCTAVKYGSYEDWKFLWNRYLSSNLEAEKVTILQGLGCTRNAKALEEYFRAALSENNLVRDQNINLVYSSVYLADSYGVNVTLEYLINNYDAIRKGYGGWGTVTDLFKSVAMQISTREQIDRLEKFINDKSGELKHILSSLKSSLGEAKKNEEWFLGARGTIQTWLKNPHDVVAPEESIENNSEHYDLVTVGLITGAVVVAILAIALLFVCFITIRKYRKKRAEIK</sequence>
<evidence type="ECO:0000256" key="1">
    <source>
        <dbReference type="ARBA" id="ARBA00000098"/>
    </source>
</evidence>
<feature type="binding site" evidence="23">
    <location>
        <position position="1292"/>
    </location>
    <ligand>
        <name>Zn(2+)</name>
        <dbReference type="ChEBI" id="CHEBI:29105"/>
        <note>catalytic</note>
    </ligand>
</feature>
<keyword evidence="7" id="KW-1003">Cell membrane</keyword>
<dbReference type="InterPro" id="IPR014782">
    <property type="entry name" value="Peptidase_M1_dom"/>
</dbReference>
<evidence type="ECO:0000256" key="14">
    <source>
        <dbReference type="ARBA" id="ARBA00022833"/>
    </source>
</evidence>
<dbReference type="KEGG" id="fas:105267283"/>
<dbReference type="InterPro" id="IPR042097">
    <property type="entry name" value="Aminopeptidase_N-like_N_sf"/>
</dbReference>
<dbReference type="OrthoDB" id="10031169at2759"/>
<evidence type="ECO:0000256" key="12">
    <source>
        <dbReference type="ARBA" id="ARBA00022729"/>
    </source>
</evidence>
<reference evidence="31" key="1">
    <citation type="submission" date="2025-08" db="UniProtKB">
        <authorList>
            <consortium name="RefSeq"/>
        </authorList>
    </citation>
    <scope>IDENTIFICATION</scope>
    <source>
        <strain evidence="31">USDA-PBARC FA_bdor</strain>
        <tissue evidence="31">Whole organism</tissue>
    </source>
</reference>
<dbReference type="InterPro" id="IPR034016">
    <property type="entry name" value="M1_APN-typ"/>
</dbReference>
<dbReference type="GO" id="GO:0008270">
    <property type="term" value="F:zinc ion binding"/>
    <property type="evidence" value="ECO:0007669"/>
    <property type="project" value="InterPro"/>
</dbReference>
<dbReference type="Gene3D" id="2.60.40.1730">
    <property type="entry name" value="tricorn interacting facor f3 domain"/>
    <property type="match status" value="4"/>
</dbReference>
<evidence type="ECO:0000256" key="7">
    <source>
        <dbReference type="ARBA" id="ARBA00022475"/>
    </source>
</evidence>
<feature type="domain" description="Peptidase M1 membrane alanine aminopeptidase" evidence="27">
    <location>
        <begin position="2102"/>
        <end position="2326"/>
    </location>
</feature>
<dbReference type="FunFam" id="1.25.50.20:FF:000001">
    <property type="entry name" value="Aminopeptidase"/>
    <property type="match status" value="3"/>
</dbReference>
<feature type="binding site" evidence="23">
    <location>
        <position position="1311"/>
    </location>
    <ligand>
        <name>Zn(2+)</name>
        <dbReference type="ChEBI" id="CHEBI:29105"/>
        <note>catalytic</note>
    </ligand>
</feature>
<feature type="binding site" evidence="23">
    <location>
        <position position="1288"/>
    </location>
    <ligand>
        <name>Zn(2+)</name>
        <dbReference type="ChEBI" id="CHEBI:29105"/>
        <note>catalytic</note>
    </ligand>
</feature>
<dbReference type="Gene3D" id="2.60.40.1910">
    <property type="match status" value="4"/>
</dbReference>
<evidence type="ECO:0000256" key="18">
    <source>
        <dbReference type="ARBA" id="ARBA00023136"/>
    </source>
</evidence>
<evidence type="ECO:0000259" key="28">
    <source>
        <dbReference type="Pfam" id="PF11838"/>
    </source>
</evidence>
<evidence type="ECO:0000256" key="13">
    <source>
        <dbReference type="ARBA" id="ARBA00022801"/>
    </source>
</evidence>
<dbReference type="Gene3D" id="1.25.50.20">
    <property type="match status" value="4"/>
</dbReference>
<evidence type="ECO:0000256" key="16">
    <source>
        <dbReference type="ARBA" id="ARBA00022989"/>
    </source>
</evidence>
<evidence type="ECO:0000256" key="24">
    <source>
        <dbReference type="PIRSR" id="PIRSR634016-4"/>
    </source>
</evidence>
<dbReference type="GO" id="GO:0042277">
    <property type="term" value="F:peptide binding"/>
    <property type="evidence" value="ECO:0007669"/>
    <property type="project" value="TreeGrafter"/>
</dbReference>
<dbReference type="Pfam" id="PF11838">
    <property type="entry name" value="ERAP1_C"/>
    <property type="match status" value="4"/>
</dbReference>
<feature type="domain" description="ERAP1-like C-terminal" evidence="28">
    <location>
        <begin position="572"/>
        <end position="872"/>
    </location>
</feature>
<evidence type="ECO:0000259" key="27">
    <source>
        <dbReference type="Pfam" id="PF01433"/>
    </source>
</evidence>
<dbReference type="GO" id="GO:0043171">
    <property type="term" value="P:peptide catabolic process"/>
    <property type="evidence" value="ECO:0007669"/>
    <property type="project" value="TreeGrafter"/>
</dbReference>
<dbReference type="InterPro" id="IPR027268">
    <property type="entry name" value="Peptidase_M4/M1_CTD_sf"/>
</dbReference>
<evidence type="ECO:0000256" key="9">
    <source>
        <dbReference type="ARBA" id="ARBA00022670"/>
    </source>
</evidence>
<keyword evidence="15" id="KW-0735">Signal-anchor</keyword>
<dbReference type="Pfam" id="PF01433">
    <property type="entry name" value="Peptidase_M1"/>
    <property type="match status" value="4"/>
</dbReference>
<organism evidence="30 31">
    <name type="scientific">Fopius arisanus</name>
    <dbReference type="NCBI Taxonomy" id="64838"/>
    <lineage>
        <taxon>Eukaryota</taxon>
        <taxon>Metazoa</taxon>
        <taxon>Ecdysozoa</taxon>
        <taxon>Arthropoda</taxon>
        <taxon>Hexapoda</taxon>
        <taxon>Insecta</taxon>
        <taxon>Pterygota</taxon>
        <taxon>Neoptera</taxon>
        <taxon>Endopterygota</taxon>
        <taxon>Hymenoptera</taxon>
        <taxon>Apocrita</taxon>
        <taxon>Ichneumonoidea</taxon>
        <taxon>Braconidae</taxon>
        <taxon>Opiinae</taxon>
        <taxon>Fopius</taxon>
    </lineage>
</organism>
<dbReference type="Proteomes" id="UP000694866">
    <property type="component" value="Unplaced"/>
</dbReference>
<keyword evidence="21" id="KW-0449">Lipoprotein</keyword>
<evidence type="ECO:0000256" key="25">
    <source>
        <dbReference type="SAM" id="Phobius"/>
    </source>
</evidence>
<evidence type="ECO:0000259" key="29">
    <source>
        <dbReference type="Pfam" id="PF17900"/>
    </source>
</evidence>
<keyword evidence="30" id="KW-1185">Reference proteome</keyword>
<feature type="domain" description="Aminopeptidase N-like N-terminal" evidence="29">
    <location>
        <begin position="994"/>
        <end position="1184"/>
    </location>
</feature>
<accession>A0A9R1T6N6</accession>
<feature type="transmembrane region" description="Helical" evidence="25">
    <location>
        <begin position="3642"/>
        <end position="3669"/>
    </location>
</feature>
<evidence type="ECO:0000256" key="4">
    <source>
        <dbReference type="ARBA" id="ARBA00010136"/>
    </source>
</evidence>
<evidence type="ECO:0000256" key="15">
    <source>
        <dbReference type="ARBA" id="ARBA00022968"/>
    </source>
</evidence>
<dbReference type="FunFam" id="1.10.390.10:FF:000019">
    <property type="entry name" value="Aminopeptidase"/>
    <property type="match status" value="3"/>
</dbReference>
<dbReference type="GO" id="GO:0005737">
    <property type="term" value="C:cytoplasm"/>
    <property type="evidence" value="ECO:0007669"/>
    <property type="project" value="TreeGrafter"/>
</dbReference>
<dbReference type="Pfam" id="PF17900">
    <property type="entry name" value="Peptidase_M1_N"/>
    <property type="match status" value="4"/>
</dbReference>
<dbReference type="InterPro" id="IPR024571">
    <property type="entry name" value="ERAP1-like_C_dom"/>
</dbReference>
<dbReference type="SUPFAM" id="SSF63737">
    <property type="entry name" value="Leukotriene A4 hydrolase N-terminal domain"/>
    <property type="match status" value="4"/>
</dbReference>
<comment type="cofactor">
    <cofactor evidence="23">
        <name>Zn(2+)</name>
        <dbReference type="ChEBI" id="CHEBI:29105"/>
    </cofactor>
    <text evidence="23">Binds 1 zinc ion per subunit.</text>
</comment>
<keyword evidence="16 25" id="KW-1133">Transmembrane helix</keyword>
<gene>
    <name evidence="31" type="primary">LOC105267283</name>
</gene>
<keyword evidence="14 23" id="KW-0862">Zinc</keyword>
<feature type="domain" description="Aminopeptidase N-like N-terminal" evidence="29">
    <location>
        <begin position="2758"/>
        <end position="2946"/>
    </location>
</feature>
<dbReference type="PANTHER" id="PTHR11533:SF301">
    <property type="entry name" value="AMINOPEPTIDASE"/>
    <property type="match status" value="1"/>
</dbReference>
<keyword evidence="18 25" id="KW-0472">Membrane</keyword>
<dbReference type="InterPro" id="IPR045357">
    <property type="entry name" value="Aminopeptidase_N-like_N"/>
</dbReference>
<dbReference type="InterPro" id="IPR050344">
    <property type="entry name" value="Peptidase_M1_aminopeptidases"/>
</dbReference>
<keyword evidence="19" id="KW-1015">Disulfide bond</keyword>
<name>A0A9R1T6N6_9HYME</name>
<feature type="domain" description="Peptidase M1 membrane alanine aminopeptidase" evidence="27">
    <location>
        <begin position="1216"/>
        <end position="1425"/>
    </location>
</feature>
<feature type="domain" description="ERAP1-like C-terminal" evidence="28">
    <location>
        <begin position="1518"/>
        <end position="1839"/>
    </location>
</feature>
<evidence type="ECO:0000256" key="10">
    <source>
        <dbReference type="ARBA" id="ARBA00022692"/>
    </source>
</evidence>
<evidence type="ECO:0000256" key="6">
    <source>
        <dbReference type="ARBA" id="ARBA00015611"/>
    </source>
</evidence>
<feature type="chain" id="PRO_5040231996" description="Aminopeptidase N" evidence="26">
    <location>
        <begin position="40"/>
        <end position="3680"/>
    </location>
</feature>
<feature type="domain" description="ERAP1-like C-terminal" evidence="28">
    <location>
        <begin position="2404"/>
        <end position="2722"/>
    </location>
</feature>
<feature type="domain" description="Aminopeptidase N-like N-terminal" evidence="29">
    <location>
        <begin position="58"/>
        <end position="245"/>
    </location>
</feature>
<evidence type="ECO:0000256" key="5">
    <source>
        <dbReference type="ARBA" id="ARBA00012564"/>
    </source>
</evidence>
<dbReference type="GO" id="GO:0098552">
    <property type="term" value="C:side of membrane"/>
    <property type="evidence" value="ECO:0007669"/>
    <property type="project" value="UniProtKB-KW"/>
</dbReference>
<proteinExistence type="inferred from homology"/>
<keyword evidence="11 23" id="KW-0479">Metal-binding</keyword>
<dbReference type="EC" id="3.4.11.2" evidence="5"/>
<dbReference type="FunFam" id="2.60.40.1910:FF:000008">
    <property type="entry name" value="Aminopeptidase"/>
    <property type="match status" value="3"/>
</dbReference>
<evidence type="ECO:0000313" key="30">
    <source>
        <dbReference type="Proteomes" id="UP000694866"/>
    </source>
</evidence>
<comment type="subcellular location">
    <subcellularLocation>
        <location evidence="3">Cell membrane</location>
        <topology evidence="3">Lipid-anchor</topology>
        <topology evidence="3">GPI-anchor</topology>
    </subcellularLocation>
    <subcellularLocation>
        <location evidence="2">Membrane</location>
        <topology evidence="2">Single-pass type II membrane protein</topology>
    </subcellularLocation>
</comment>
<evidence type="ECO:0000256" key="20">
    <source>
        <dbReference type="ARBA" id="ARBA00023180"/>
    </source>
</evidence>
<evidence type="ECO:0000256" key="3">
    <source>
        <dbReference type="ARBA" id="ARBA00004609"/>
    </source>
</evidence>
<dbReference type="PRINTS" id="PR00756">
    <property type="entry name" value="ALADIPTASE"/>
</dbReference>
<dbReference type="GO" id="GO:0016285">
    <property type="term" value="F:alanyl aminopeptidase activity"/>
    <property type="evidence" value="ECO:0007669"/>
    <property type="project" value="UniProtKB-EC"/>
</dbReference>
<feature type="signal peptide" evidence="26">
    <location>
        <begin position="1"/>
        <end position="39"/>
    </location>
</feature>
<dbReference type="RefSeq" id="XP_011304324.1">
    <property type="nucleotide sequence ID" value="XM_011306022.1"/>
</dbReference>
<evidence type="ECO:0000256" key="19">
    <source>
        <dbReference type="ARBA" id="ARBA00023157"/>
    </source>
</evidence>
<comment type="catalytic activity">
    <reaction evidence="1">
        <text>Release of an N-terminal amino acid, Xaa-|-Yaa- from a peptide, amide or arylamide. Xaa is preferably Ala, but may be most amino acids including Pro (slow action). When a terminal hydrophobic residue is followed by a prolyl residue, the two may be released as an intact Xaa-Pro dipeptide.</text>
        <dbReference type="EC" id="3.4.11.2"/>
    </reaction>
</comment>
<feature type="active site" description="Proton acceptor" evidence="22">
    <location>
        <position position="1289"/>
    </location>
</feature>
<keyword evidence="17" id="KW-0482">Metalloprotease</keyword>
<feature type="site" description="Transition state stabilizer" evidence="24">
    <location>
        <position position="1374"/>
    </location>
</feature>
<evidence type="ECO:0000256" key="21">
    <source>
        <dbReference type="ARBA" id="ARBA00023288"/>
    </source>
</evidence>
<dbReference type="Gene3D" id="1.10.390.10">
    <property type="entry name" value="Neutral Protease Domain 2"/>
    <property type="match status" value="4"/>
</dbReference>
<dbReference type="FunFam" id="2.60.40.1730:FF:000012">
    <property type="entry name" value="Aminopeptidase N"/>
    <property type="match status" value="3"/>
</dbReference>
<dbReference type="SUPFAM" id="SSF55486">
    <property type="entry name" value="Metalloproteases ('zincins'), catalytic domain"/>
    <property type="match status" value="4"/>
</dbReference>
<evidence type="ECO:0000256" key="11">
    <source>
        <dbReference type="ARBA" id="ARBA00022723"/>
    </source>
</evidence>
<feature type="domain" description="Peptidase M1 membrane alanine aminopeptidase" evidence="27">
    <location>
        <begin position="281"/>
        <end position="496"/>
    </location>
</feature>
<keyword evidence="12 26" id="KW-0732">Signal</keyword>
<dbReference type="CDD" id="cd09601">
    <property type="entry name" value="M1_APN-Q_like"/>
    <property type="match status" value="4"/>
</dbReference>
<dbReference type="GO" id="GO:0005886">
    <property type="term" value="C:plasma membrane"/>
    <property type="evidence" value="ECO:0007669"/>
    <property type="project" value="UniProtKB-SubCell"/>
</dbReference>
<dbReference type="GO" id="GO:0005615">
    <property type="term" value="C:extracellular space"/>
    <property type="evidence" value="ECO:0007669"/>
    <property type="project" value="TreeGrafter"/>
</dbReference>
<evidence type="ECO:0000256" key="2">
    <source>
        <dbReference type="ARBA" id="ARBA00004606"/>
    </source>
</evidence>
<evidence type="ECO:0000256" key="17">
    <source>
        <dbReference type="ARBA" id="ARBA00023049"/>
    </source>
</evidence>
<evidence type="ECO:0000256" key="22">
    <source>
        <dbReference type="PIRSR" id="PIRSR634016-1"/>
    </source>
</evidence>
<comment type="similarity">
    <text evidence="4">Belongs to the peptidase M1 family.</text>
</comment>
<keyword evidence="13" id="KW-0378">Hydrolase</keyword>
<dbReference type="PANTHER" id="PTHR11533">
    <property type="entry name" value="PROTEASE M1 ZINC METALLOPROTEASE"/>
    <property type="match status" value="1"/>
</dbReference>
<feature type="domain" description="Aminopeptidase N-like N-terminal" evidence="29">
    <location>
        <begin position="1887"/>
        <end position="2071"/>
    </location>
</feature>
<feature type="domain" description="Peptidase M1 membrane alanine aminopeptidase" evidence="27">
    <location>
        <begin position="2978"/>
        <end position="3204"/>
    </location>
</feature>
<dbReference type="GeneID" id="105267283"/>
<dbReference type="GO" id="GO:0070006">
    <property type="term" value="F:metalloaminopeptidase activity"/>
    <property type="evidence" value="ECO:0007669"/>
    <property type="project" value="TreeGrafter"/>
</dbReference>
<evidence type="ECO:0000313" key="31">
    <source>
        <dbReference type="RefSeq" id="XP_011304324.1"/>
    </source>
</evidence>
<dbReference type="InterPro" id="IPR001930">
    <property type="entry name" value="Peptidase_M1"/>
</dbReference>
<keyword evidence="9" id="KW-0645">Protease</keyword>
<keyword evidence="8" id="KW-0336">GPI-anchor</keyword>
<feature type="domain" description="ERAP1-like C-terminal" evidence="28">
    <location>
        <begin position="3281"/>
        <end position="3587"/>
    </location>
</feature>
<protein>
    <recommendedName>
        <fullName evidence="6">Aminopeptidase N</fullName>
        <ecNumber evidence="5">3.4.11.2</ecNumber>
    </recommendedName>
</protein>
<evidence type="ECO:0000256" key="26">
    <source>
        <dbReference type="SAM" id="SignalP"/>
    </source>
</evidence>
<keyword evidence="20" id="KW-0325">Glycoprotein</keyword>
<dbReference type="GO" id="GO:0006508">
    <property type="term" value="P:proteolysis"/>
    <property type="evidence" value="ECO:0007669"/>
    <property type="project" value="UniProtKB-KW"/>
</dbReference>
<evidence type="ECO:0000256" key="8">
    <source>
        <dbReference type="ARBA" id="ARBA00022622"/>
    </source>
</evidence>